<evidence type="ECO:0000256" key="2">
    <source>
        <dbReference type="SAM" id="Phobius"/>
    </source>
</evidence>
<keyword evidence="2" id="KW-1133">Transmembrane helix</keyword>
<feature type="compositionally biased region" description="Basic and acidic residues" evidence="1">
    <location>
        <begin position="112"/>
        <end position="121"/>
    </location>
</feature>
<accession>A0A851C912</accession>
<dbReference type="EMBL" id="WEIV01010619">
    <property type="protein sequence ID" value="NWI53052.1"/>
    <property type="molecule type" value="Genomic_DNA"/>
</dbReference>
<dbReference type="PANTHER" id="PTHR36132">
    <property type="entry name" value="TRANSMEMBRANE PROTEIN 221"/>
    <property type="match status" value="1"/>
</dbReference>
<feature type="region of interest" description="Disordered" evidence="1">
    <location>
        <begin position="96"/>
        <end position="125"/>
    </location>
</feature>
<dbReference type="AlphaFoldDB" id="A0A851C912"/>
<name>A0A851C912_CALVR</name>
<dbReference type="InterPro" id="IPR029201">
    <property type="entry name" value="Jiraiya"/>
</dbReference>
<keyword evidence="2" id="KW-0472">Membrane</keyword>
<reference evidence="3" key="1">
    <citation type="submission" date="2019-10" db="EMBL/GenBank/DDBJ databases">
        <title>Bird 10,000 Genomes (B10K) Project - Family phase.</title>
        <authorList>
            <person name="Zhang G."/>
        </authorList>
    </citation>
    <scope>NUCLEOTIDE SEQUENCE</scope>
    <source>
        <strain evidence="3">B10K-DU-002-55</strain>
        <tissue evidence="3">Muscle</tissue>
    </source>
</reference>
<gene>
    <name evidence="3" type="primary">Tmem221</name>
    <name evidence="3" type="ORF">CALVIR_R14783</name>
</gene>
<dbReference type="Proteomes" id="UP000642973">
    <property type="component" value="Unassembled WGS sequence"/>
</dbReference>
<proteinExistence type="predicted"/>
<protein>
    <submittedName>
        <fullName evidence="3">TM221 protein</fullName>
    </submittedName>
</protein>
<dbReference type="Pfam" id="PF15038">
    <property type="entry name" value="Jiraiya"/>
    <property type="match status" value="1"/>
</dbReference>
<feature type="transmembrane region" description="Helical" evidence="2">
    <location>
        <begin position="16"/>
        <end position="40"/>
    </location>
</feature>
<keyword evidence="4" id="KW-1185">Reference proteome</keyword>
<evidence type="ECO:0000256" key="1">
    <source>
        <dbReference type="SAM" id="MobiDB-lite"/>
    </source>
</evidence>
<feature type="non-terminal residue" evidence="3">
    <location>
        <position position="1"/>
    </location>
</feature>
<comment type="caution">
    <text evidence="3">The sequence shown here is derived from an EMBL/GenBank/DDBJ whole genome shotgun (WGS) entry which is preliminary data.</text>
</comment>
<feature type="region of interest" description="Disordered" evidence="1">
    <location>
        <begin position="60"/>
        <end position="80"/>
    </location>
</feature>
<feature type="compositionally biased region" description="Polar residues" evidence="1">
    <location>
        <begin position="60"/>
        <end position="71"/>
    </location>
</feature>
<sequence length="166" mass="18003">LPALTFYMLLEFRMEAGITGACILSAGIIVLLITVTHTLLRVSRLSRHSHPKAADNLYQNDSAQHGESSGSDGAAPQPRPELHRALSFPVFLEHNSQLGSGASSSSGSPGPRCDRDSSELPRRHRTLSAESSLLRAQLKPWNVVTQEMRDVMSYKARAAGKDATLV</sequence>
<organism evidence="3 4">
    <name type="scientific">Calyptomena viridis</name>
    <name type="common">Lesser green broadbill</name>
    <dbReference type="NCBI Taxonomy" id="135972"/>
    <lineage>
        <taxon>Eukaryota</taxon>
        <taxon>Metazoa</taxon>
        <taxon>Chordata</taxon>
        <taxon>Craniata</taxon>
        <taxon>Vertebrata</taxon>
        <taxon>Euteleostomi</taxon>
        <taxon>Archelosauria</taxon>
        <taxon>Archosauria</taxon>
        <taxon>Dinosauria</taxon>
        <taxon>Saurischia</taxon>
        <taxon>Theropoda</taxon>
        <taxon>Coelurosauria</taxon>
        <taxon>Aves</taxon>
        <taxon>Neognathae</taxon>
        <taxon>Neoaves</taxon>
        <taxon>Telluraves</taxon>
        <taxon>Australaves</taxon>
        <taxon>Passeriformes</taxon>
        <taxon>Eurylaimidae</taxon>
        <taxon>Calyptomena</taxon>
    </lineage>
</organism>
<evidence type="ECO:0000313" key="3">
    <source>
        <dbReference type="EMBL" id="NWI53052.1"/>
    </source>
</evidence>
<dbReference type="PANTHER" id="PTHR36132:SF1">
    <property type="entry name" value="TRANSMEMBRANE PROTEIN 221"/>
    <property type="match status" value="1"/>
</dbReference>
<evidence type="ECO:0000313" key="4">
    <source>
        <dbReference type="Proteomes" id="UP000642973"/>
    </source>
</evidence>
<dbReference type="InterPro" id="IPR053101">
    <property type="entry name" value="TM221"/>
</dbReference>
<feature type="compositionally biased region" description="Low complexity" evidence="1">
    <location>
        <begin position="99"/>
        <end position="111"/>
    </location>
</feature>
<keyword evidence="2" id="KW-0812">Transmembrane</keyword>
<feature type="non-terminal residue" evidence="3">
    <location>
        <position position="166"/>
    </location>
</feature>